<feature type="transmembrane region" description="Helical" evidence="12">
    <location>
        <begin position="635"/>
        <end position="653"/>
    </location>
</feature>
<proteinExistence type="inferred from homology"/>
<dbReference type="PROSITE" id="PS00981">
    <property type="entry name" value="G_PROTEIN_RECEP_F3_3"/>
    <property type="match status" value="1"/>
</dbReference>
<keyword evidence="5" id="KW-0732">Signal</keyword>
<dbReference type="InterPro" id="IPR038550">
    <property type="entry name" value="GPCR_3_9-Cys_sf"/>
</dbReference>
<evidence type="ECO:0000256" key="4">
    <source>
        <dbReference type="ARBA" id="ARBA00022692"/>
    </source>
</evidence>
<dbReference type="Gene3D" id="2.10.50.30">
    <property type="entry name" value="GPCR, family 3, nine cysteines domain"/>
    <property type="match status" value="1"/>
</dbReference>
<dbReference type="Proteomes" id="UP000694421">
    <property type="component" value="Unplaced"/>
</dbReference>
<reference evidence="14" key="1">
    <citation type="submission" date="2025-08" db="UniProtKB">
        <authorList>
            <consortium name="Ensembl"/>
        </authorList>
    </citation>
    <scope>IDENTIFICATION</scope>
</reference>
<keyword evidence="7" id="KW-0297">G-protein coupled receptor</keyword>
<feature type="transmembrane region" description="Helical" evidence="12">
    <location>
        <begin position="715"/>
        <end position="735"/>
    </location>
</feature>
<evidence type="ECO:0000313" key="14">
    <source>
        <dbReference type="Ensembl" id="ENSSMRP00000008428.1"/>
    </source>
</evidence>
<evidence type="ECO:0000256" key="7">
    <source>
        <dbReference type="ARBA" id="ARBA00023040"/>
    </source>
</evidence>
<evidence type="ECO:0000259" key="13">
    <source>
        <dbReference type="PROSITE" id="PS50259"/>
    </source>
</evidence>
<evidence type="ECO:0000313" key="15">
    <source>
        <dbReference type="Proteomes" id="UP000694421"/>
    </source>
</evidence>
<evidence type="ECO:0000256" key="2">
    <source>
        <dbReference type="ARBA" id="ARBA00007242"/>
    </source>
</evidence>
<keyword evidence="9" id="KW-0675">Receptor</keyword>
<feature type="transmembrane region" description="Helical" evidence="12">
    <location>
        <begin position="561"/>
        <end position="579"/>
    </location>
</feature>
<evidence type="ECO:0000256" key="6">
    <source>
        <dbReference type="ARBA" id="ARBA00022989"/>
    </source>
</evidence>
<dbReference type="PANTHER" id="PTHR24061:SF599">
    <property type="entry name" value="G-PROTEIN COUPLED RECEPTORS FAMILY 3 PROFILE DOMAIN-CONTAINING PROTEIN"/>
    <property type="match status" value="1"/>
</dbReference>
<comment type="similarity">
    <text evidence="2">Belongs to the G-protein coupled receptor 3 family.</text>
</comment>
<dbReference type="FunFam" id="3.40.50.2300:FF:000024">
    <property type="entry name" value="Vomeronasal 2, receptor 73"/>
    <property type="match status" value="1"/>
</dbReference>
<organism evidence="14 15">
    <name type="scientific">Salvator merianae</name>
    <name type="common">Argentine black and white tegu</name>
    <name type="synonym">Tupinambis merianae</name>
    <dbReference type="NCBI Taxonomy" id="96440"/>
    <lineage>
        <taxon>Eukaryota</taxon>
        <taxon>Metazoa</taxon>
        <taxon>Chordata</taxon>
        <taxon>Craniata</taxon>
        <taxon>Vertebrata</taxon>
        <taxon>Euteleostomi</taxon>
        <taxon>Lepidosauria</taxon>
        <taxon>Squamata</taxon>
        <taxon>Bifurcata</taxon>
        <taxon>Unidentata</taxon>
        <taxon>Episquamata</taxon>
        <taxon>Laterata</taxon>
        <taxon>Teiioidea</taxon>
        <taxon>Teiidae</taxon>
        <taxon>Salvator</taxon>
    </lineage>
</organism>
<dbReference type="OMA" id="NYKCNSQ"/>
<evidence type="ECO:0000256" key="3">
    <source>
        <dbReference type="ARBA" id="ARBA00022475"/>
    </source>
</evidence>
<dbReference type="InterPro" id="IPR028082">
    <property type="entry name" value="Peripla_BP_I"/>
</dbReference>
<dbReference type="Pfam" id="PF00003">
    <property type="entry name" value="7tm_3"/>
    <property type="match status" value="1"/>
</dbReference>
<feature type="domain" description="G-protein coupled receptors family 3 profile" evidence="13">
    <location>
        <begin position="521"/>
        <end position="785"/>
    </location>
</feature>
<protein>
    <recommendedName>
        <fullName evidence="13">G-protein coupled receptors family 3 profile domain-containing protein</fullName>
    </recommendedName>
</protein>
<evidence type="ECO:0000256" key="1">
    <source>
        <dbReference type="ARBA" id="ARBA00004651"/>
    </source>
</evidence>
<dbReference type="CDD" id="cd15283">
    <property type="entry name" value="7tmC_V2R_pheromone"/>
    <property type="match status" value="1"/>
</dbReference>
<name>A0A8D0BSC0_SALMN</name>
<dbReference type="InterPro" id="IPR017979">
    <property type="entry name" value="GPCR_3_CS"/>
</dbReference>
<dbReference type="PROSITE" id="PS50259">
    <property type="entry name" value="G_PROTEIN_RECEP_F3_4"/>
    <property type="match status" value="1"/>
</dbReference>
<dbReference type="SUPFAM" id="SSF53822">
    <property type="entry name" value="Periplasmic binding protein-like I"/>
    <property type="match status" value="1"/>
</dbReference>
<evidence type="ECO:0000256" key="10">
    <source>
        <dbReference type="ARBA" id="ARBA00023180"/>
    </source>
</evidence>
<dbReference type="AlphaFoldDB" id="A0A8D0BSC0"/>
<dbReference type="GeneTree" id="ENSGT00950000182788"/>
<sequence>MWTRYSRTFAVEEINENSSILSNISLGFYILNSYYAARMTYKATLTLLSTQYKFLPNFKCVNQNNLIALIGGCLSEISANVALSTGLKDVCVLFQLTYGSFLPIRNSKTQFPFLFQMVPNENYQHLGVVRLLQHFRWTWIGLVAVNDDKGDRFLQTVVPMLSQNGICSAFIVRIPKWNYVDELIDLIVEQWKSYVIFIEKNANVFFVYGEPPSFQFMRVIFFLAPFLAFPPLDKVWIITSHWDFESLSFQKIWDLQTFHGSLSFTVHSNEPFRFRKYLQTIKPSKVKADGFIQNFWEQAFNCSLKKSEDENVAVKNICTGEEKLENLPGILFEMKMSGHSYNVYNAVYAVAYALHAIYKSRYKHRRIVDEGQLILHNVQSWQMHHFLRSSFFNNTAGDTVQFDENGELVTGFDVTNWLMFPNGSIVRVKVGRLEPQAPEGEELTINPQSVCNDNCYPGYSRKKKEGEEFCCYDCAPCPEGMISGQKDMDACINCQEDQYPSKDQTQCTLRILSYLSYEEALGIILAFLAIWFSVITTLVLGTFIKHKDTPIVKANNRTLTYILLLSLLLCFLCSLLFIGPPGKVICVLRQTVFAIVFSVALSSVLAKTITVILAFMATKPGSRMRKWVGKDLANLIVLFCSFIEANICTLWLVTFPPFPDRDMHSFHGKIILECNVGSATMFYSVLCYMGALAIISFIVAFLARKLPSSFNEAKFITFSMLVFCSVWLTFVPTYLSTKGKYMVAVEIFSILCSSLGLLGCIFLPKCYIIVLRPELNNRERLIRRKK</sequence>
<evidence type="ECO:0000256" key="9">
    <source>
        <dbReference type="ARBA" id="ARBA00023170"/>
    </source>
</evidence>
<dbReference type="PANTHER" id="PTHR24061">
    <property type="entry name" value="CALCIUM-SENSING RECEPTOR-RELATED"/>
    <property type="match status" value="1"/>
</dbReference>
<keyword evidence="11" id="KW-0807">Transducer</keyword>
<keyword evidence="6 12" id="KW-1133">Transmembrane helix</keyword>
<dbReference type="InterPro" id="IPR011500">
    <property type="entry name" value="GPCR_3_9-Cys_dom"/>
</dbReference>
<dbReference type="InterPro" id="IPR017978">
    <property type="entry name" value="GPCR_3_C"/>
</dbReference>
<keyword evidence="3" id="KW-1003">Cell membrane</keyword>
<keyword evidence="15" id="KW-1185">Reference proteome</keyword>
<dbReference type="Ensembl" id="ENSSMRT00000009852.1">
    <property type="protein sequence ID" value="ENSSMRP00000008428.1"/>
    <property type="gene ID" value="ENSSMRG00000006750.1"/>
</dbReference>
<evidence type="ECO:0000256" key="8">
    <source>
        <dbReference type="ARBA" id="ARBA00023136"/>
    </source>
</evidence>
<accession>A0A8D0BSC0</accession>
<reference evidence="14" key="2">
    <citation type="submission" date="2025-09" db="UniProtKB">
        <authorList>
            <consortium name="Ensembl"/>
        </authorList>
    </citation>
    <scope>IDENTIFICATION</scope>
</reference>
<evidence type="ECO:0000256" key="5">
    <source>
        <dbReference type="ARBA" id="ARBA00022729"/>
    </source>
</evidence>
<dbReference type="InterPro" id="IPR000337">
    <property type="entry name" value="GPCR_3"/>
</dbReference>
<dbReference type="Pfam" id="PF07562">
    <property type="entry name" value="NCD3G"/>
    <property type="match status" value="1"/>
</dbReference>
<dbReference type="InterPro" id="IPR001828">
    <property type="entry name" value="ANF_lig-bd_rcpt"/>
</dbReference>
<dbReference type="InterPro" id="IPR000068">
    <property type="entry name" value="GPCR_3_Ca_sens_rcpt-rel"/>
</dbReference>
<dbReference type="FunFam" id="2.10.50.30:FF:000002">
    <property type="entry name" value="Vomeronasal 2 receptor, h1"/>
    <property type="match status" value="1"/>
</dbReference>
<keyword evidence="10" id="KW-0325">Glycoprotein</keyword>
<dbReference type="GO" id="GO:0004930">
    <property type="term" value="F:G protein-coupled receptor activity"/>
    <property type="evidence" value="ECO:0007669"/>
    <property type="project" value="UniProtKB-KW"/>
</dbReference>
<dbReference type="PRINTS" id="PR00248">
    <property type="entry name" value="GPCRMGR"/>
</dbReference>
<feature type="transmembrane region" description="Helical" evidence="12">
    <location>
        <begin position="747"/>
        <end position="770"/>
    </location>
</feature>
<dbReference type="GO" id="GO:0005886">
    <property type="term" value="C:plasma membrane"/>
    <property type="evidence" value="ECO:0007669"/>
    <property type="project" value="UniProtKB-SubCell"/>
</dbReference>
<keyword evidence="4 12" id="KW-0812">Transmembrane</keyword>
<dbReference type="Gene3D" id="3.40.50.2300">
    <property type="match status" value="2"/>
</dbReference>
<keyword evidence="8 12" id="KW-0472">Membrane</keyword>
<feature type="transmembrane region" description="Helical" evidence="12">
    <location>
        <begin position="681"/>
        <end position="703"/>
    </location>
</feature>
<feature type="transmembrane region" description="Helical" evidence="12">
    <location>
        <begin position="520"/>
        <end position="540"/>
    </location>
</feature>
<feature type="transmembrane region" description="Helical" evidence="12">
    <location>
        <begin position="591"/>
        <end position="615"/>
    </location>
</feature>
<evidence type="ECO:0000256" key="11">
    <source>
        <dbReference type="ARBA" id="ARBA00023224"/>
    </source>
</evidence>
<dbReference type="PRINTS" id="PR01535">
    <property type="entry name" value="VOMERONASL2R"/>
</dbReference>
<dbReference type="Pfam" id="PF01094">
    <property type="entry name" value="ANF_receptor"/>
    <property type="match status" value="1"/>
</dbReference>
<dbReference type="InterPro" id="IPR004073">
    <property type="entry name" value="GPCR_3_vmron_rcpt_2"/>
</dbReference>
<evidence type="ECO:0000256" key="12">
    <source>
        <dbReference type="SAM" id="Phobius"/>
    </source>
</evidence>
<comment type="subcellular location">
    <subcellularLocation>
        <location evidence="1">Cell membrane</location>
        <topology evidence="1">Multi-pass membrane protein</topology>
    </subcellularLocation>
</comment>